<feature type="domain" description="Beta-lactamase-related" evidence="3">
    <location>
        <begin position="73"/>
        <end position="364"/>
    </location>
</feature>
<comment type="caution">
    <text evidence="4">The sequence shown here is derived from an EMBL/GenBank/DDBJ whole genome shotgun (WGS) entry which is preliminary data.</text>
</comment>
<dbReference type="PANTHER" id="PTHR46825:SF9">
    <property type="entry name" value="BETA-LACTAMASE-RELATED DOMAIN-CONTAINING PROTEIN"/>
    <property type="match status" value="1"/>
</dbReference>
<feature type="compositionally biased region" description="Basic residues" evidence="1">
    <location>
        <begin position="417"/>
        <end position="432"/>
    </location>
</feature>
<evidence type="ECO:0000259" key="3">
    <source>
        <dbReference type="Pfam" id="PF00144"/>
    </source>
</evidence>
<proteinExistence type="predicted"/>
<dbReference type="OrthoDB" id="9793489at2"/>
<dbReference type="EMBL" id="RJJR01000018">
    <property type="protein sequence ID" value="RNI33588.1"/>
    <property type="molecule type" value="Genomic_DNA"/>
</dbReference>
<keyword evidence="5" id="KW-1185">Reference proteome</keyword>
<dbReference type="Gene3D" id="3.40.710.10">
    <property type="entry name" value="DD-peptidase/beta-lactamase superfamily"/>
    <property type="match status" value="1"/>
</dbReference>
<evidence type="ECO:0000313" key="5">
    <source>
        <dbReference type="Proteomes" id="UP000267223"/>
    </source>
</evidence>
<dbReference type="Proteomes" id="UP000267223">
    <property type="component" value="Unassembled WGS sequence"/>
</dbReference>
<gene>
    <name evidence="4" type="ORF">EFY79_18370</name>
</gene>
<dbReference type="AlphaFoldDB" id="A0A3M9N9F5"/>
<name>A0A3M9N9F5_9BACT</name>
<organism evidence="4 5">
    <name type="scientific">Hanamia caeni</name>
    <dbReference type="NCBI Taxonomy" id="2294116"/>
    <lineage>
        <taxon>Bacteria</taxon>
        <taxon>Pseudomonadati</taxon>
        <taxon>Bacteroidota</taxon>
        <taxon>Chitinophagia</taxon>
        <taxon>Chitinophagales</taxon>
        <taxon>Chitinophagaceae</taxon>
        <taxon>Hanamia</taxon>
    </lineage>
</organism>
<dbReference type="InterPro" id="IPR050491">
    <property type="entry name" value="AmpC-like"/>
</dbReference>
<feature type="signal peptide" evidence="2">
    <location>
        <begin position="1"/>
        <end position="25"/>
    </location>
</feature>
<dbReference type="RefSeq" id="WP_123122213.1">
    <property type="nucleotide sequence ID" value="NZ_RJJR01000018.1"/>
</dbReference>
<dbReference type="SUPFAM" id="SSF56601">
    <property type="entry name" value="beta-lactamase/transpeptidase-like"/>
    <property type="match status" value="1"/>
</dbReference>
<dbReference type="InterPro" id="IPR001466">
    <property type="entry name" value="Beta-lactam-related"/>
</dbReference>
<feature type="region of interest" description="Disordered" evidence="1">
    <location>
        <begin position="382"/>
        <end position="432"/>
    </location>
</feature>
<evidence type="ECO:0000256" key="2">
    <source>
        <dbReference type="SAM" id="SignalP"/>
    </source>
</evidence>
<feature type="compositionally biased region" description="Acidic residues" evidence="1">
    <location>
        <begin position="386"/>
        <end position="395"/>
    </location>
</feature>
<dbReference type="PANTHER" id="PTHR46825">
    <property type="entry name" value="D-ALANYL-D-ALANINE-CARBOXYPEPTIDASE/ENDOPEPTIDASE AMPH"/>
    <property type="match status" value="1"/>
</dbReference>
<dbReference type="Pfam" id="PF00144">
    <property type="entry name" value="Beta-lactamase"/>
    <property type="match status" value="1"/>
</dbReference>
<dbReference type="GO" id="GO:0016787">
    <property type="term" value="F:hydrolase activity"/>
    <property type="evidence" value="ECO:0007669"/>
    <property type="project" value="UniProtKB-KW"/>
</dbReference>
<keyword evidence="2" id="KW-0732">Signal</keyword>
<sequence length="432" mass="49571">MTLRNFFVVVVIIFFALPSCSSNSAKSKPAKSDSTGYVAPEPGEIPPAVSARYKNEIQNFYDNKLLRTGFNGAILVAKKGKVIFEDYHGYFNVQKKDSVLDKHSAFHIASVSKTFTAMATLKLAEMGKLSIYDDVKKFFPKFPYDNVTVKDLLSHRSGLPNYLYFMDKLGWDTKKHCDNEDVLDYLIKYKPAATRPNTHFTYCNTNYDLLGLIIEKASGESYADFLQQQFFTPLHMNDTYVWNIKDSASAMPSFDFRGRQEAFTFLDCGFGDKNIYSTPEDLLKWDQALYTNEIFSKKTLEEAFSPYSNEKPGIRNYGYGWRMNVYPDGRKVIYHNGWWHGNNAVFIRMIQDSVTIIVLGNKYNRNIYLAKDMEKIFNSESVPSANEDENAEIPQEELITKPFTPKPNVDSQPVPKKPVRKHPASTRKKRSR</sequence>
<reference evidence="4 5" key="1">
    <citation type="submission" date="2018-11" db="EMBL/GenBank/DDBJ databases">
        <title>Draft genome sequence of Ferruginibacter sp. BO-59.</title>
        <authorList>
            <person name="Im W.T."/>
        </authorList>
    </citation>
    <scope>NUCLEOTIDE SEQUENCE [LARGE SCALE GENOMIC DNA]</scope>
    <source>
        <strain evidence="4 5">BO-59</strain>
    </source>
</reference>
<keyword evidence="4" id="KW-0378">Hydrolase</keyword>
<protein>
    <submittedName>
        <fullName evidence="4">Class A beta-lactamase-related serine hydrolase</fullName>
    </submittedName>
</protein>
<evidence type="ECO:0000256" key="1">
    <source>
        <dbReference type="SAM" id="MobiDB-lite"/>
    </source>
</evidence>
<accession>A0A3M9N9F5</accession>
<evidence type="ECO:0000313" key="4">
    <source>
        <dbReference type="EMBL" id="RNI33588.1"/>
    </source>
</evidence>
<dbReference type="InterPro" id="IPR012338">
    <property type="entry name" value="Beta-lactam/transpept-like"/>
</dbReference>
<feature type="chain" id="PRO_5017995036" evidence="2">
    <location>
        <begin position="26"/>
        <end position="432"/>
    </location>
</feature>